<protein>
    <submittedName>
        <fullName evidence="2">CHAT domain-containing protein</fullName>
    </submittedName>
</protein>
<accession>A0A9X1Q4A2</accession>
<dbReference type="InterPro" id="IPR019734">
    <property type="entry name" value="TPR_rpt"/>
</dbReference>
<dbReference type="Pfam" id="PF13181">
    <property type="entry name" value="TPR_8"/>
    <property type="match status" value="1"/>
</dbReference>
<dbReference type="InterPro" id="IPR024983">
    <property type="entry name" value="CHAT_dom"/>
</dbReference>
<dbReference type="Proteomes" id="UP001139384">
    <property type="component" value="Unassembled WGS sequence"/>
</dbReference>
<comment type="caution">
    <text evidence="2">The sequence shown here is derived from an EMBL/GenBank/DDBJ whole genome shotgun (WGS) entry which is preliminary data.</text>
</comment>
<dbReference type="PANTHER" id="PTHR10098">
    <property type="entry name" value="RAPSYN-RELATED"/>
    <property type="match status" value="1"/>
</dbReference>
<dbReference type="SUPFAM" id="SSF48452">
    <property type="entry name" value="TPR-like"/>
    <property type="match status" value="3"/>
</dbReference>
<dbReference type="InterPro" id="IPR011990">
    <property type="entry name" value="TPR-like_helical_dom_sf"/>
</dbReference>
<dbReference type="Gene3D" id="1.25.40.10">
    <property type="entry name" value="Tetratricopeptide repeat domain"/>
    <property type="match status" value="4"/>
</dbReference>
<evidence type="ECO:0000313" key="2">
    <source>
        <dbReference type="EMBL" id="MCF1597754.1"/>
    </source>
</evidence>
<dbReference type="SMART" id="SM00028">
    <property type="entry name" value="TPR"/>
    <property type="match status" value="6"/>
</dbReference>
<keyword evidence="3" id="KW-1185">Reference proteome</keyword>
<proteinExistence type="predicted"/>
<dbReference type="PANTHER" id="PTHR10098:SF108">
    <property type="entry name" value="TETRATRICOPEPTIDE REPEAT PROTEIN 28"/>
    <property type="match status" value="1"/>
</dbReference>
<dbReference type="Pfam" id="PF12770">
    <property type="entry name" value="CHAT"/>
    <property type="match status" value="1"/>
</dbReference>
<dbReference type="EMBL" id="JAKEIP010000166">
    <property type="protein sequence ID" value="MCF1597754.1"/>
    <property type="molecule type" value="Genomic_DNA"/>
</dbReference>
<reference evidence="2" key="1">
    <citation type="submission" date="2022-01" db="EMBL/GenBank/DDBJ databases">
        <title>Draft Genome Sequences of Seven Type Strains of the Genus Streptomyces.</title>
        <authorList>
            <person name="Aziz S."/>
            <person name="Coretto E."/>
            <person name="Chronakova A."/>
            <person name="Sproer C."/>
            <person name="Huber K."/>
            <person name="Nouioui I."/>
            <person name="Gross H."/>
        </authorList>
    </citation>
    <scope>NUCLEOTIDE SEQUENCE</scope>
    <source>
        <strain evidence="2">DSM 103493</strain>
    </source>
</reference>
<evidence type="ECO:0000259" key="1">
    <source>
        <dbReference type="Pfam" id="PF12770"/>
    </source>
</evidence>
<name>A0A9X1Q4A2_STRM4</name>
<feature type="domain" description="CHAT" evidence="1">
    <location>
        <begin position="1051"/>
        <end position="1310"/>
    </location>
</feature>
<sequence>MGRSRAERIAELAGEQRFEEALAEALELAREEENPVTLGQVGFLFEQLGRWAQAEDWLRRALNDDPGYITRYLQVALYSHTSVSADLHHMLGRVLQRQGKTDEAKLHYHLAKRSDPTVELDPLYLEIMSTADLEDHPGYDRVQSQPPAGDAEFVEYLLTLGSPEEVRQAVVHAPFEEVGQTIALVAEALQRQGRFFVAARLRVILDVIAGDPATVDPEWGTVQAEHIRQLLDLAEMRQDQSLNAEEAAELAAGVVVPPEETDRLIHLVWRFIRNDAPTGLVIAVTVRSALAAAGRDPHAAMLVGRAQFGAGHLGRAAATLGAAVEELPDGDPWLDEALLSLVVIHERLGNDTEAAAMMQRLESFPSAIFGTSDSDRHMDLAEQLIADDGTDEALSLLADLFPSPGSSASVRKWVLIGNAHAARGDNEQVANAWQTALFMARLSSGLADQWPILMGLGRVALASGDRTAAREYFEAALEQSRHDPERQGQTLLELGHLQFDDDPKAAIGTITRSLGMLPDDDSASDEEAAPRRRSVWQRLKQGRRRKERISSAAAIAEFERVHRLLPEFGHAQPDDPFIDAEILGFLDIVDELLPVIDSPSRRAFAALLAADLADHVGDLAFGIDLAERALAIATEELSDPSIELAARAILGRLVRLNGDFETARAHFERGAVCARTVHDLDGEADIRSRLAITLRQLDLPDLAVEHYAFVIDVAERCGNLATTALNRLNMAQSLILLARPEAAVPEMEQAIRGFLELGMEDLAAFAMRVSAVLLRGRTFAEDIRETLARLEPTVTSEFASNAWTFEHLHLALILVDRGEHEAARSTLKDMTASLERAASAEITIIGLVESARILAEKYPTDAWELAERALTAALNRTSQQRLITDCRMVLLDIALSQNWDERAAPLIPALLADWKELRSKLSFDVMRIALADHMTAHLHSAIGRLLERGRTAQAFQLWDAMQAPAFSDLLDLVRPEGTTGPDIADVTDIAGVLALGEISGQIFCFAHRPPFWEAPSAVPTGMSATDLDKLLRVFRREVHLFQGHGSQSWIRLSQPLLAAVAPRLPDQGVMVVVLDSALQELPVHAVPLPGGGTLAGRFNVVHTPSLTGFTALRGRSRAHPEDAWPRLLTIGVAFPDEARALAIAHGGRCLSGTLPKDEINQSMTSADVVHFACHGFFDTQRPLDSGLLLTTRSSAPGRHQILSLRDLVNWRITNGLVVLSACETGLGRPSPTDYLGLARGVLAAGAAAVLVSLWKIDDSATQRFMLDFYQDLWRTAGDGHLDPAGALSRAQRSWAKNRPAQEWAAFRLVGCPKLSDGRNA</sequence>
<dbReference type="RefSeq" id="WP_234766178.1">
    <property type="nucleotide sequence ID" value="NZ_JAKEIP010000166.1"/>
</dbReference>
<evidence type="ECO:0000313" key="3">
    <source>
        <dbReference type="Proteomes" id="UP001139384"/>
    </source>
</evidence>
<organism evidence="2 3">
    <name type="scientific">Streptomyces muensis</name>
    <dbReference type="NCBI Taxonomy" id="1077944"/>
    <lineage>
        <taxon>Bacteria</taxon>
        <taxon>Bacillati</taxon>
        <taxon>Actinomycetota</taxon>
        <taxon>Actinomycetes</taxon>
        <taxon>Kitasatosporales</taxon>
        <taxon>Streptomycetaceae</taxon>
        <taxon>Streptomyces</taxon>
    </lineage>
</organism>
<gene>
    <name evidence="2" type="ORF">L0P92_29975</name>
</gene>